<feature type="compositionally biased region" description="Basic residues" evidence="1">
    <location>
        <begin position="989"/>
        <end position="1001"/>
    </location>
</feature>
<evidence type="ECO:0000313" key="3">
    <source>
        <dbReference type="Proteomes" id="UP001281761"/>
    </source>
</evidence>
<evidence type="ECO:0000313" key="2">
    <source>
        <dbReference type="EMBL" id="KAK2957261.1"/>
    </source>
</evidence>
<dbReference type="EMBL" id="JARBJD010000048">
    <property type="protein sequence ID" value="KAK2957261.1"/>
    <property type="molecule type" value="Genomic_DNA"/>
</dbReference>
<keyword evidence="3" id="KW-1185">Reference proteome</keyword>
<gene>
    <name evidence="2" type="ORF">BLNAU_7855</name>
</gene>
<name>A0ABQ9Y0K0_9EUKA</name>
<feature type="region of interest" description="Disordered" evidence="1">
    <location>
        <begin position="913"/>
        <end position="952"/>
    </location>
</feature>
<dbReference type="Proteomes" id="UP001281761">
    <property type="component" value="Unassembled WGS sequence"/>
</dbReference>
<comment type="caution">
    <text evidence="2">The sequence shown here is derived from an EMBL/GenBank/DDBJ whole genome shotgun (WGS) entry which is preliminary data.</text>
</comment>
<proteinExistence type="predicted"/>
<evidence type="ECO:0008006" key="4">
    <source>
        <dbReference type="Google" id="ProtNLM"/>
    </source>
</evidence>
<feature type="compositionally biased region" description="Acidic residues" evidence="1">
    <location>
        <begin position="916"/>
        <end position="945"/>
    </location>
</feature>
<protein>
    <recommendedName>
        <fullName evidence="4">Autophagy-related protein 2</fullName>
    </recommendedName>
</protein>
<organism evidence="2 3">
    <name type="scientific">Blattamonas nauphoetae</name>
    <dbReference type="NCBI Taxonomy" id="2049346"/>
    <lineage>
        <taxon>Eukaryota</taxon>
        <taxon>Metamonada</taxon>
        <taxon>Preaxostyla</taxon>
        <taxon>Oxymonadida</taxon>
        <taxon>Blattamonas</taxon>
    </lineage>
</organism>
<sequence length="1483" mass="165972">MQKKAGETPVDGISMILCLFERLLELSWGWTSDVFGCARTIERSPQILSRIAFSANPVRECIQFGCFETLGSLKNKAAEVYETDVRCIRFVRLLEPSTHFNGRTDLDPPPPVSPATAARMKSIALSDDVELDQLTTGPQLVLQTDISPLVVEVTLRTNNNSTAMEMNRFEKMEALIAPAAALYGKGKDEVTLWCCGVRVNPSLALDSLSAHFSLPPQHILAQQDENCDPRQKSRAFWLPEAPVRITLDVMGRDYGVKVVVVCGDAKNEFVRVSSRTSGLELKKMVGDWQQVDWRRVRLWKDEQNEEGGTTETGQMNRKKEGTREGGSLTQRSKRTRQFMSEAGRVQNMTRTLSLRLHCRVAPASMRIVARTETTKHWLNVESWERIGRVRKEIAGVMGREGAELSLFLGEKELRDWDVVSGLTDESEMEISVVDWPGMVLVGVRVNGKEEEHSMCASATLRSLSRRVMLSNRHFSPSSLTFTHNDTPLPLSTRLISLGLSPSLVATLQPAPVQAHKAPIAPWSCIKTTICGFRMDVDTVTKDSRIPLKKFKGSVDFNHVDLINIKTGSLLPFTLNGERYAEIAELSTPLTSSDLVGCTLKLRLEPKSDFVVVRLTLDERPIEVLHITLPRTSLSSLSALRNALEGAVVDLVRRTFLKESHMTRFARDFCLPPLHFNSSLLTEATLSSLLPSTHIDFTCSCFPDCCFVISADFPNAPPLVFPSFVKSGYILSDVNMSNFRMVRYSSTSLNILFMNGQLVTSHRKDPLIALPGAPFLSISSSAPSALVNVDTVSVSGSKKMKQMQFDYLNDLLWLIWEVRKYDAPFLPLDRHQTVDEVFRLVDSLEMLRGRDMDFGWKGINTFSLRAVVNSQICVHFVDSDGVRRQHIAKVGREPCLERDLTRLVEKRGTFRILNDCESSESEGEEGGDERDSEWSSEEVEDDEDTDTPTLFDLKPEYPLSDSSLIEQTVMPEFGVSSTDPDESTETRQTRAPRHRKVRRRMAVRSNGSRNVSLAPKYPLLPDETRVVLDLVKVREVFRVRGTMNKTIERVSVETKHEFRWRCENRPDAFSRSLSLFLSIPLCVMDVKGQKMRRKGLTQFESTRVESVEVVADVEVRSEIVEVSVTVVSGLMECGEMEGTLREDHFSFSLPLSSSFLSLERLLREQLPQLGNVCWFADGRLPSTPPIDSTMHPEPSQSPLLSRHPSLPFETVIARFNFVRNPQESIHSQEDFPSLPIRLTAVESLLPDCPTTLVSIDGVRTAFVAQTNSTSPLALVWPPTDAFTVDRSLPPDSLHPSPPFPPHSLLSLSFISHNPFLSEEEDLSLVSLFNTPPDPLDVSSICLPLNLRRVKSEQDSILSSEREREENMRQLKQGIFDSCMTDLTSCLSPSTASPNSRPDESTTPLRLWIETPMRRVMGLFGGSATVHDVLFFVGSLHCVCAPLSFHKHALFVGNEKLDGLVTVSEIVHAFGSVVSLQTIVRDGCT</sequence>
<feature type="region of interest" description="Disordered" evidence="1">
    <location>
        <begin position="972"/>
        <end position="1007"/>
    </location>
</feature>
<reference evidence="2 3" key="1">
    <citation type="journal article" date="2022" name="bioRxiv">
        <title>Genomics of Preaxostyla Flagellates Illuminates Evolutionary Transitions and the Path Towards Mitochondrial Loss.</title>
        <authorList>
            <person name="Novak L.V.F."/>
            <person name="Treitli S.C."/>
            <person name="Pyrih J."/>
            <person name="Halakuc P."/>
            <person name="Pipaliya S.V."/>
            <person name="Vacek V."/>
            <person name="Brzon O."/>
            <person name="Soukal P."/>
            <person name="Eme L."/>
            <person name="Dacks J.B."/>
            <person name="Karnkowska A."/>
            <person name="Elias M."/>
            <person name="Hampl V."/>
        </authorList>
    </citation>
    <scope>NUCLEOTIDE SEQUENCE [LARGE SCALE GENOMIC DNA]</scope>
    <source>
        <strain evidence="2">NAU3</strain>
        <tissue evidence="2">Gut</tissue>
    </source>
</reference>
<accession>A0ABQ9Y0K0</accession>
<feature type="region of interest" description="Disordered" evidence="1">
    <location>
        <begin position="304"/>
        <end position="335"/>
    </location>
</feature>
<evidence type="ECO:0000256" key="1">
    <source>
        <dbReference type="SAM" id="MobiDB-lite"/>
    </source>
</evidence>